<accession>A0A6I9RCF9</accession>
<keyword evidence="1" id="KW-1185">Reference proteome</keyword>
<protein>
    <submittedName>
        <fullName evidence="2">Mitochondrial import receptor subunit TOM5 homolog</fullName>
    </submittedName>
</protein>
<name>A0A6I9RCF9_ELAGV</name>
<evidence type="ECO:0000313" key="2">
    <source>
        <dbReference type="RefSeq" id="XP_010923622.1"/>
    </source>
</evidence>
<gene>
    <name evidence="2" type="primary">LOC105046663</name>
</gene>
<dbReference type="GO" id="GO:0005742">
    <property type="term" value="C:mitochondrial outer membrane translocase complex"/>
    <property type="evidence" value="ECO:0007669"/>
    <property type="project" value="InterPro"/>
</dbReference>
<dbReference type="PANTHER" id="PTHR37251:SF1">
    <property type="entry name" value="MITOCHONDRIAL IMPORT RECEPTOR SUBUNIT TOM5 HOMOLOG"/>
    <property type="match status" value="1"/>
</dbReference>
<evidence type="ECO:0000313" key="1">
    <source>
        <dbReference type="Proteomes" id="UP000504607"/>
    </source>
</evidence>
<dbReference type="InParanoid" id="A0A6I9RCF9"/>
<proteinExistence type="predicted"/>
<dbReference type="RefSeq" id="XP_010923622.1">
    <property type="nucleotide sequence ID" value="XM_010925320.3"/>
</dbReference>
<organism evidence="1 2">
    <name type="scientific">Elaeis guineensis var. tenera</name>
    <name type="common">Oil palm</name>
    <dbReference type="NCBI Taxonomy" id="51953"/>
    <lineage>
        <taxon>Eukaryota</taxon>
        <taxon>Viridiplantae</taxon>
        <taxon>Streptophyta</taxon>
        <taxon>Embryophyta</taxon>
        <taxon>Tracheophyta</taxon>
        <taxon>Spermatophyta</taxon>
        <taxon>Magnoliopsida</taxon>
        <taxon>Liliopsida</taxon>
        <taxon>Arecaceae</taxon>
        <taxon>Arecoideae</taxon>
        <taxon>Cocoseae</taxon>
        <taxon>Elaeidinae</taxon>
        <taxon>Elaeis</taxon>
    </lineage>
</organism>
<keyword evidence="2" id="KW-0675">Receptor</keyword>
<dbReference type="FunCoup" id="A0A6I9RCF9">
    <property type="interactions" value="584"/>
</dbReference>
<dbReference type="OrthoDB" id="5514856at2759"/>
<dbReference type="InterPro" id="IPR034553">
    <property type="entry name" value="TOM5_viridi"/>
</dbReference>
<dbReference type="AlphaFoldDB" id="A0A6I9RCF9"/>
<dbReference type="Proteomes" id="UP000504607">
    <property type="component" value="Chromosome 6"/>
</dbReference>
<dbReference type="PANTHER" id="PTHR37251">
    <property type="entry name" value="MITOCHONDRIAL IMPORT RECEPTOR SUBUNIT TOM5 HOMOLOG"/>
    <property type="match status" value="1"/>
</dbReference>
<reference evidence="2" key="1">
    <citation type="submission" date="2025-08" db="UniProtKB">
        <authorList>
            <consortium name="RefSeq"/>
        </authorList>
    </citation>
    <scope>IDENTIFICATION</scope>
</reference>
<sequence>MAPASSMEKIKEFLNSQIYDDEKWAVNSKLVCAVGLFAGSILFMRNFGDLMAI</sequence>